<keyword evidence="1" id="KW-0808">Transferase</keyword>
<dbReference type="GO" id="GO:0008168">
    <property type="term" value="F:methyltransferase activity"/>
    <property type="evidence" value="ECO:0007669"/>
    <property type="project" value="UniProtKB-KW"/>
</dbReference>
<keyword evidence="2" id="KW-1185">Reference proteome</keyword>
<name>A0A5Q0GYQ5_SACSY</name>
<dbReference type="OrthoDB" id="9799672at2"/>
<dbReference type="KEGG" id="ssyi:EKG83_14510"/>
<dbReference type="Gene3D" id="3.40.50.150">
    <property type="entry name" value="Vaccinia Virus protein VP39"/>
    <property type="match status" value="1"/>
</dbReference>
<dbReference type="GO" id="GO:0032259">
    <property type="term" value="P:methylation"/>
    <property type="evidence" value="ECO:0007669"/>
    <property type="project" value="UniProtKB-KW"/>
</dbReference>
<dbReference type="SUPFAM" id="SSF53335">
    <property type="entry name" value="S-adenosyl-L-methionine-dependent methyltransferases"/>
    <property type="match status" value="1"/>
</dbReference>
<evidence type="ECO:0000313" key="2">
    <source>
        <dbReference type="Proteomes" id="UP000325787"/>
    </source>
</evidence>
<dbReference type="AlphaFoldDB" id="A0A5Q0GYQ5"/>
<dbReference type="EMBL" id="CP034550">
    <property type="protein sequence ID" value="QFZ18522.1"/>
    <property type="molecule type" value="Genomic_DNA"/>
</dbReference>
<dbReference type="RefSeq" id="WP_051766949.1">
    <property type="nucleotide sequence ID" value="NZ_CP034550.1"/>
</dbReference>
<keyword evidence="1" id="KW-0489">Methyltransferase</keyword>
<dbReference type="Proteomes" id="UP000325787">
    <property type="component" value="Chromosome"/>
</dbReference>
<gene>
    <name evidence="1" type="ORF">EKG83_14510</name>
</gene>
<reference evidence="2" key="1">
    <citation type="journal article" date="2021" name="Curr. Microbiol.">
        <title>Complete genome of nocamycin-producing strain Saccharothrix syringae NRRL B-16468 reveals the biosynthetic potential for secondary metabolites.</title>
        <authorList>
            <person name="Mo X."/>
            <person name="Yang S."/>
        </authorList>
    </citation>
    <scope>NUCLEOTIDE SEQUENCE [LARGE SCALE GENOMIC DNA]</scope>
    <source>
        <strain evidence="2">ATCC 51364 / DSM 43886 / JCM 6844 / KCTC 9398 / NBRC 14523 / NRRL B-16468 / INA 2240</strain>
    </source>
</reference>
<evidence type="ECO:0000313" key="1">
    <source>
        <dbReference type="EMBL" id="QFZ18522.1"/>
    </source>
</evidence>
<sequence>MTTARNPGSPVTDIEGVVQLYTRYEQALRVVREEQRVLHGRGARAQLDDVEAELTYLLIRSRRPAFVVEIGALDGWSTSWILRALRDNGTGRLLTLDRVANAASLVPPDLAGDRWEFRAGDARALPADWVAEAGYLFIDAEHSARFARWYLAEVLPRLAPGTAVSVHDVFRRSAFGRPRPSREGKVVLDWLAARGLGCFTAAPSAAPDVHQRIMQLRGRFGLTDPIHRGDRNPMIFFRLPGGEGRLPAAG</sequence>
<dbReference type="InterPro" id="IPR029063">
    <property type="entry name" value="SAM-dependent_MTases_sf"/>
</dbReference>
<proteinExistence type="predicted"/>
<organism evidence="1 2">
    <name type="scientific">Saccharothrix syringae</name>
    <name type="common">Nocardiopsis syringae</name>
    <dbReference type="NCBI Taxonomy" id="103733"/>
    <lineage>
        <taxon>Bacteria</taxon>
        <taxon>Bacillati</taxon>
        <taxon>Actinomycetota</taxon>
        <taxon>Actinomycetes</taxon>
        <taxon>Pseudonocardiales</taxon>
        <taxon>Pseudonocardiaceae</taxon>
        <taxon>Saccharothrix</taxon>
    </lineage>
</organism>
<dbReference type="Pfam" id="PF13578">
    <property type="entry name" value="Methyltransf_24"/>
    <property type="match status" value="1"/>
</dbReference>
<protein>
    <submittedName>
        <fullName evidence="1">Class I SAM-dependent methyltransferase</fullName>
    </submittedName>
</protein>
<accession>A0A5Q0GYQ5</accession>